<sequence>MQSTVHGVMSDDVARFLNLLTTTQYYFFIEMNFVSFVRRCWSITKSMESEIVVEAFMNFKTHTR</sequence>
<dbReference type="EMBL" id="HG994371">
    <property type="protein sequence ID" value="CAF2001691.1"/>
    <property type="molecule type" value="Genomic_DNA"/>
</dbReference>
<accession>A0A816MIF6</accession>
<gene>
    <name evidence="1" type="ORF">DARMORV10_C07P34300.1</name>
</gene>
<dbReference type="AlphaFoldDB" id="A0A816MIF6"/>
<reference evidence="1" key="1">
    <citation type="submission" date="2021-01" db="EMBL/GenBank/DDBJ databases">
        <authorList>
            <consortium name="Genoscope - CEA"/>
            <person name="William W."/>
        </authorList>
    </citation>
    <scope>NUCLEOTIDE SEQUENCE</scope>
</reference>
<protein>
    <submittedName>
        <fullName evidence="1">(rape) hypothetical protein</fullName>
    </submittedName>
</protein>
<evidence type="ECO:0000313" key="1">
    <source>
        <dbReference type="EMBL" id="CAF2001691.1"/>
    </source>
</evidence>
<organism evidence="1">
    <name type="scientific">Brassica napus</name>
    <name type="common">Rape</name>
    <dbReference type="NCBI Taxonomy" id="3708"/>
    <lineage>
        <taxon>Eukaryota</taxon>
        <taxon>Viridiplantae</taxon>
        <taxon>Streptophyta</taxon>
        <taxon>Embryophyta</taxon>
        <taxon>Tracheophyta</taxon>
        <taxon>Spermatophyta</taxon>
        <taxon>Magnoliopsida</taxon>
        <taxon>eudicotyledons</taxon>
        <taxon>Gunneridae</taxon>
        <taxon>Pentapetalae</taxon>
        <taxon>rosids</taxon>
        <taxon>malvids</taxon>
        <taxon>Brassicales</taxon>
        <taxon>Brassicaceae</taxon>
        <taxon>Brassiceae</taxon>
        <taxon>Brassica</taxon>
    </lineage>
</organism>
<name>A0A816MIF6_BRANA</name>
<dbReference type="Proteomes" id="UP001295469">
    <property type="component" value="Chromosome C07"/>
</dbReference>
<proteinExistence type="predicted"/>